<dbReference type="InterPro" id="IPR036610">
    <property type="entry name" value="PEBP-like_sf"/>
</dbReference>
<dbReference type="GO" id="GO:0030162">
    <property type="term" value="P:regulation of proteolysis"/>
    <property type="evidence" value="ECO:0007669"/>
    <property type="project" value="TreeGrafter"/>
</dbReference>
<proteinExistence type="predicted"/>
<dbReference type="SUPFAM" id="SSF49777">
    <property type="entry name" value="PEBP-like"/>
    <property type="match status" value="1"/>
</dbReference>
<dbReference type="GO" id="GO:0030414">
    <property type="term" value="F:peptidase inhibitor activity"/>
    <property type="evidence" value="ECO:0007669"/>
    <property type="project" value="TreeGrafter"/>
</dbReference>
<dbReference type="InterPro" id="IPR008914">
    <property type="entry name" value="PEBP"/>
</dbReference>
<dbReference type="InterPro" id="IPR035810">
    <property type="entry name" value="PEBP_euk"/>
</dbReference>
<organism evidence="2 3">
    <name type="scientific">Ascochyta lentis</name>
    <dbReference type="NCBI Taxonomy" id="205686"/>
    <lineage>
        <taxon>Eukaryota</taxon>
        <taxon>Fungi</taxon>
        <taxon>Dikarya</taxon>
        <taxon>Ascomycota</taxon>
        <taxon>Pezizomycotina</taxon>
        <taxon>Dothideomycetes</taxon>
        <taxon>Pleosporomycetidae</taxon>
        <taxon>Pleosporales</taxon>
        <taxon>Pleosporineae</taxon>
        <taxon>Didymellaceae</taxon>
        <taxon>Ascochyta</taxon>
    </lineage>
</organism>
<evidence type="ECO:0000256" key="1">
    <source>
        <dbReference type="SAM" id="MobiDB-lite"/>
    </source>
</evidence>
<evidence type="ECO:0008006" key="4">
    <source>
        <dbReference type="Google" id="ProtNLM"/>
    </source>
</evidence>
<dbReference type="Pfam" id="PF01161">
    <property type="entry name" value="PBP"/>
    <property type="match status" value="1"/>
</dbReference>
<dbReference type="GO" id="GO:0005543">
    <property type="term" value="F:phospholipid binding"/>
    <property type="evidence" value="ECO:0007669"/>
    <property type="project" value="TreeGrafter"/>
</dbReference>
<dbReference type="Proteomes" id="UP000651452">
    <property type="component" value="Unassembled WGS sequence"/>
</dbReference>
<dbReference type="AlphaFoldDB" id="A0A8H7JA91"/>
<evidence type="ECO:0000313" key="3">
    <source>
        <dbReference type="Proteomes" id="UP000651452"/>
    </source>
</evidence>
<evidence type="ECO:0000313" key="2">
    <source>
        <dbReference type="EMBL" id="KAF9699839.1"/>
    </source>
</evidence>
<dbReference type="EMBL" id="RZGK01000004">
    <property type="protein sequence ID" value="KAF9699839.1"/>
    <property type="molecule type" value="Genomic_DNA"/>
</dbReference>
<feature type="region of interest" description="Disordered" evidence="1">
    <location>
        <begin position="252"/>
        <end position="274"/>
    </location>
</feature>
<dbReference type="CDD" id="cd00866">
    <property type="entry name" value="PEBP_euk"/>
    <property type="match status" value="1"/>
</dbReference>
<reference evidence="2" key="1">
    <citation type="submission" date="2018-12" db="EMBL/GenBank/DDBJ databases">
        <authorList>
            <person name="Syme R.A."/>
            <person name="Farfan-Caceres L."/>
            <person name="Lichtenzveig J."/>
        </authorList>
    </citation>
    <scope>NUCLEOTIDE SEQUENCE</scope>
    <source>
        <strain evidence="2">Al4</strain>
    </source>
</reference>
<gene>
    <name evidence="2" type="ORF">EKO04_002350</name>
</gene>
<name>A0A8H7JA91_9PLEO</name>
<protein>
    <recommendedName>
        <fullName evidence="4">PEBP-like protein</fullName>
    </recommendedName>
</protein>
<dbReference type="PANTHER" id="PTHR11362:SF148">
    <property type="entry name" value="CARBOXYPEPTIDASE Y INHIBITOR"/>
    <property type="match status" value="1"/>
</dbReference>
<comment type="caution">
    <text evidence="2">The sequence shown here is derived from an EMBL/GenBank/DDBJ whole genome shotgun (WGS) entry which is preliminary data.</text>
</comment>
<keyword evidence="3" id="KW-1185">Reference proteome</keyword>
<dbReference type="Gene3D" id="3.90.280.10">
    <property type="entry name" value="PEBP-like"/>
    <property type="match status" value="1"/>
</dbReference>
<accession>A0A8H7JA91</accession>
<dbReference type="OrthoDB" id="2506647at2759"/>
<reference evidence="2" key="2">
    <citation type="submission" date="2020-09" db="EMBL/GenBank/DDBJ databases">
        <title>Reference genome assembly for Australian Ascochyta lentis isolate Al4.</title>
        <authorList>
            <person name="Lee R.C."/>
            <person name="Farfan-Caceres L.M."/>
            <person name="Debler J.W."/>
            <person name="Williams A.H."/>
            <person name="Henares B.M."/>
        </authorList>
    </citation>
    <scope>NUCLEOTIDE SEQUENCE</scope>
    <source>
        <strain evidence="2">Al4</strain>
    </source>
</reference>
<dbReference type="GO" id="GO:0046578">
    <property type="term" value="P:regulation of Ras protein signal transduction"/>
    <property type="evidence" value="ECO:0007669"/>
    <property type="project" value="TreeGrafter"/>
</dbReference>
<dbReference type="PANTHER" id="PTHR11362">
    <property type="entry name" value="PHOSPHATIDYLETHANOLAMINE-BINDING PROTEIN"/>
    <property type="match status" value="1"/>
</dbReference>
<sequence length="299" mass="32720">MVKICKVTPNDDKGAGPTSFQEQPHATASFSALYRTSGWLKTLTTLQLFPLTHIFSMRIQASIGITSLLQLCGTVCALPTEQHPLQASGSPDVQAVQAALKEAEIIPTAVIDDFLPSLTLSVSWKKDEAELGNTIKPKHLQNQPSITLHEETSPGSIVDTHPTFVITLTDPDAPSRDNPEWSEMCHWIATNVSVTTRTFSILPLPEFGLNEQDVEEQSEPDDVVEYKPPGPPPKTGKHRYVFLVFAPKNGTTEPLHLSKPKDRQHWGTGGEGGGVRDWAAANELVPVAANFLYAKNKKQ</sequence>